<comment type="caution">
    <text evidence="2">The sequence shown here is derived from an EMBL/GenBank/DDBJ whole genome shotgun (WGS) entry which is preliminary data.</text>
</comment>
<dbReference type="Proteomes" id="UP001418222">
    <property type="component" value="Unassembled WGS sequence"/>
</dbReference>
<protein>
    <submittedName>
        <fullName evidence="2">Uncharacterized protein</fullName>
    </submittedName>
</protein>
<dbReference type="EMBL" id="JBBWWQ010000018">
    <property type="protein sequence ID" value="KAK8921130.1"/>
    <property type="molecule type" value="Genomic_DNA"/>
</dbReference>
<sequence length="62" mass="7090">MRAKWLSPYDRNPSFAVDQPLSSPPQRQAATRASLLTTTTISQASYRSIPTLEMKKKRRKLL</sequence>
<name>A0AAP0FWT7_9ASPA</name>
<evidence type="ECO:0000256" key="1">
    <source>
        <dbReference type="SAM" id="MobiDB-lite"/>
    </source>
</evidence>
<accession>A0AAP0FWT7</accession>
<feature type="region of interest" description="Disordered" evidence="1">
    <location>
        <begin position="1"/>
        <end position="31"/>
    </location>
</feature>
<gene>
    <name evidence="2" type="ORF">KSP39_PZI020297</name>
</gene>
<proteinExistence type="predicted"/>
<keyword evidence="3" id="KW-1185">Reference proteome</keyword>
<reference evidence="2 3" key="1">
    <citation type="journal article" date="2022" name="Nat. Plants">
        <title>Genomes of leafy and leafless Platanthera orchids illuminate the evolution of mycoheterotrophy.</title>
        <authorList>
            <person name="Li M.H."/>
            <person name="Liu K.W."/>
            <person name="Li Z."/>
            <person name="Lu H.C."/>
            <person name="Ye Q.L."/>
            <person name="Zhang D."/>
            <person name="Wang J.Y."/>
            <person name="Li Y.F."/>
            <person name="Zhong Z.M."/>
            <person name="Liu X."/>
            <person name="Yu X."/>
            <person name="Liu D.K."/>
            <person name="Tu X.D."/>
            <person name="Liu B."/>
            <person name="Hao Y."/>
            <person name="Liao X.Y."/>
            <person name="Jiang Y.T."/>
            <person name="Sun W.H."/>
            <person name="Chen J."/>
            <person name="Chen Y.Q."/>
            <person name="Ai Y."/>
            <person name="Zhai J.W."/>
            <person name="Wu S.S."/>
            <person name="Zhou Z."/>
            <person name="Hsiao Y.Y."/>
            <person name="Wu W.L."/>
            <person name="Chen Y.Y."/>
            <person name="Lin Y.F."/>
            <person name="Hsu J.L."/>
            <person name="Li C.Y."/>
            <person name="Wang Z.W."/>
            <person name="Zhao X."/>
            <person name="Zhong W.Y."/>
            <person name="Ma X.K."/>
            <person name="Ma L."/>
            <person name="Huang J."/>
            <person name="Chen G.Z."/>
            <person name="Huang M.Z."/>
            <person name="Huang L."/>
            <person name="Peng D.H."/>
            <person name="Luo Y.B."/>
            <person name="Zou S.Q."/>
            <person name="Chen S.P."/>
            <person name="Lan S."/>
            <person name="Tsai W.C."/>
            <person name="Van de Peer Y."/>
            <person name="Liu Z.J."/>
        </authorList>
    </citation>
    <scope>NUCLEOTIDE SEQUENCE [LARGE SCALE GENOMIC DNA]</scope>
    <source>
        <tissue evidence="2">Leaf</tissue>
    </source>
</reference>
<evidence type="ECO:0000313" key="3">
    <source>
        <dbReference type="Proteomes" id="UP001418222"/>
    </source>
</evidence>
<evidence type="ECO:0000313" key="2">
    <source>
        <dbReference type="EMBL" id="KAK8921130.1"/>
    </source>
</evidence>
<organism evidence="2 3">
    <name type="scientific">Platanthera zijinensis</name>
    <dbReference type="NCBI Taxonomy" id="2320716"/>
    <lineage>
        <taxon>Eukaryota</taxon>
        <taxon>Viridiplantae</taxon>
        <taxon>Streptophyta</taxon>
        <taxon>Embryophyta</taxon>
        <taxon>Tracheophyta</taxon>
        <taxon>Spermatophyta</taxon>
        <taxon>Magnoliopsida</taxon>
        <taxon>Liliopsida</taxon>
        <taxon>Asparagales</taxon>
        <taxon>Orchidaceae</taxon>
        <taxon>Orchidoideae</taxon>
        <taxon>Orchideae</taxon>
        <taxon>Orchidinae</taxon>
        <taxon>Platanthera</taxon>
    </lineage>
</organism>
<dbReference type="AlphaFoldDB" id="A0AAP0FWT7"/>